<evidence type="ECO:0000313" key="2">
    <source>
        <dbReference type="Proteomes" id="UP000292958"/>
    </source>
</evidence>
<evidence type="ECO:0000313" key="1">
    <source>
        <dbReference type="EMBL" id="RZU28949.1"/>
    </source>
</evidence>
<proteinExistence type="predicted"/>
<dbReference type="OrthoDB" id="3078629at2"/>
<sequence>MPNPAIQLVENRRDRSICETKSRYDVLLHGVKFDQLYFNVTGYVGYLPTPDGAKLNIGEKGISVFRREISSLNREFAAAAHKTAK</sequence>
<dbReference type="RefSeq" id="WP_130425361.1">
    <property type="nucleotide sequence ID" value="NZ_SHKW01000008.1"/>
</dbReference>
<name>A0A4Q7Y082_9BACT</name>
<dbReference type="Proteomes" id="UP000292958">
    <property type="component" value="Unassembled WGS sequence"/>
</dbReference>
<gene>
    <name evidence="1" type="ORF">BDD14_6535</name>
</gene>
<organism evidence="1 2">
    <name type="scientific">Edaphobacter modestus</name>
    <dbReference type="NCBI Taxonomy" id="388466"/>
    <lineage>
        <taxon>Bacteria</taxon>
        <taxon>Pseudomonadati</taxon>
        <taxon>Acidobacteriota</taxon>
        <taxon>Terriglobia</taxon>
        <taxon>Terriglobales</taxon>
        <taxon>Acidobacteriaceae</taxon>
        <taxon>Edaphobacter</taxon>
    </lineage>
</organism>
<comment type="caution">
    <text evidence="1">The sequence shown here is derived from an EMBL/GenBank/DDBJ whole genome shotgun (WGS) entry which is preliminary data.</text>
</comment>
<protein>
    <submittedName>
        <fullName evidence="1">Uncharacterized protein</fullName>
    </submittedName>
</protein>
<keyword evidence="2" id="KW-1185">Reference proteome</keyword>
<dbReference type="AlphaFoldDB" id="A0A4Q7Y082"/>
<accession>A0A4Q7Y082</accession>
<reference evidence="1 2" key="1">
    <citation type="submission" date="2019-02" db="EMBL/GenBank/DDBJ databases">
        <title>Genomic Encyclopedia of Archaeal and Bacterial Type Strains, Phase II (KMG-II): from individual species to whole genera.</title>
        <authorList>
            <person name="Goeker M."/>
        </authorList>
    </citation>
    <scope>NUCLEOTIDE SEQUENCE [LARGE SCALE GENOMIC DNA]</scope>
    <source>
        <strain evidence="1 2">DSM 18101</strain>
    </source>
</reference>
<dbReference type="EMBL" id="SHKW01000008">
    <property type="protein sequence ID" value="RZU28949.1"/>
    <property type="molecule type" value="Genomic_DNA"/>
</dbReference>